<evidence type="ECO:0000256" key="1">
    <source>
        <dbReference type="ARBA" id="ARBA00004141"/>
    </source>
</evidence>
<feature type="transmembrane region" description="Helical" evidence="5">
    <location>
        <begin position="193"/>
        <end position="218"/>
    </location>
</feature>
<evidence type="ECO:0000256" key="3">
    <source>
        <dbReference type="ARBA" id="ARBA00022989"/>
    </source>
</evidence>
<keyword evidence="8" id="KW-1185">Reference proteome</keyword>
<feature type="transmembrane region" description="Helical" evidence="5">
    <location>
        <begin position="36"/>
        <end position="54"/>
    </location>
</feature>
<evidence type="ECO:0000256" key="2">
    <source>
        <dbReference type="ARBA" id="ARBA00022692"/>
    </source>
</evidence>
<sequence>MMLLMSLIPPAFFAFSSASFWVAIHLPYRGRLYVSPLLYGSAIISLHTSPYLTWLTGMNVLWALFTCIWIQHAAAVLYFDQLRVPRTSSSWLATYKFWNDPQRRMSPGLPPRNKRAITFPGRASFTFYKITRIILCWAFQFIIIGPLVPLHFNFTAQDFAPSRKVFFRRLLPHPYNHPPITFREVEIRLFLSVYWIWIAYLMLDLCNTLLSILFTVILRLDDPNEWQPLFGSPLEAYSISRFWTKFWHGLTFSSCASSGTQVTRHLIGITPGCRSEKSGEPCHPHHDMLFFVANFMASALEVLVVRRLRCVKRYNGGDEIDISLILSNKITVAVGYIWVLGFFFWITPKWPYPKMHAVLTQVQGH</sequence>
<feature type="transmembrane region" description="Helical" evidence="5">
    <location>
        <begin position="6"/>
        <end position="24"/>
    </location>
</feature>
<dbReference type="GeneID" id="37216111"/>
<protein>
    <recommendedName>
        <fullName evidence="6">Wax synthase domain-containing protein</fullName>
    </recommendedName>
</protein>
<feature type="transmembrane region" description="Helical" evidence="5">
    <location>
        <begin position="288"/>
        <end position="305"/>
    </location>
</feature>
<comment type="subcellular location">
    <subcellularLocation>
        <location evidence="1">Membrane</location>
        <topology evidence="1">Multi-pass membrane protein</topology>
    </subcellularLocation>
</comment>
<feature type="transmembrane region" description="Helical" evidence="5">
    <location>
        <begin position="326"/>
        <end position="346"/>
    </location>
</feature>
<evidence type="ECO:0000259" key="6">
    <source>
        <dbReference type="Pfam" id="PF13813"/>
    </source>
</evidence>
<dbReference type="Proteomes" id="UP000248405">
    <property type="component" value="Unassembled WGS sequence"/>
</dbReference>
<evidence type="ECO:0000313" key="8">
    <source>
        <dbReference type="Proteomes" id="UP000248405"/>
    </source>
</evidence>
<dbReference type="AlphaFoldDB" id="A0A319BLI0"/>
<dbReference type="RefSeq" id="XP_025566978.1">
    <property type="nucleotide sequence ID" value="XM_025711519.1"/>
</dbReference>
<reference evidence="7" key="1">
    <citation type="submission" date="2016-12" db="EMBL/GenBank/DDBJ databases">
        <title>The genomes of Aspergillus section Nigri reveals drivers in fungal speciation.</title>
        <authorList>
            <consortium name="DOE Joint Genome Institute"/>
            <person name="Vesth T.C."/>
            <person name="Nybo J."/>
            <person name="Theobald S."/>
            <person name="Brandl J."/>
            <person name="Frisvad J.C."/>
            <person name="Nielsen K.F."/>
            <person name="Lyhne E.K."/>
            <person name="Kogle M.E."/>
            <person name="Kuo A."/>
            <person name="Riley R."/>
            <person name="Clum A."/>
            <person name="Nolan M."/>
            <person name="Lipzen A."/>
            <person name="Salamov A."/>
            <person name="Henrissat B."/>
            <person name="Wiebenga A."/>
            <person name="De Vries R.P."/>
            <person name="Grigoriev I.V."/>
            <person name="Mortensen U.H."/>
            <person name="Andersen M.R."/>
            <person name="Baker S.E."/>
        </authorList>
    </citation>
    <scope>NUCLEOTIDE SEQUENCE [LARGE SCALE GENOMIC DNA]</scope>
    <source>
        <strain evidence="7">CBS 113365</strain>
    </source>
</reference>
<gene>
    <name evidence="7" type="ORF">BO88DRAFT_467368</name>
</gene>
<keyword evidence="2 5" id="KW-0812">Transmembrane</keyword>
<name>A0A319BLI0_ASPVC</name>
<evidence type="ECO:0000313" key="7">
    <source>
        <dbReference type="EMBL" id="PYH73184.1"/>
    </source>
</evidence>
<dbReference type="Pfam" id="PF13813">
    <property type="entry name" value="MBOAT_2"/>
    <property type="match status" value="1"/>
</dbReference>
<keyword evidence="3 5" id="KW-1133">Transmembrane helix</keyword>
<feature type="domain" description="Wax synthase" evidence="6">
    <location>
        <begin position="226"/>
        <end position="274"/>
    </location>
</feature>
<feature type="transmembrane region" description="Helical" evidence="5">
    <location>
        <begin position="60"/>
        <end position="79"/>
    </location>
</feature>
<dbReference type="InterPro" id="IPR032805">
    <property type="entry name" value="Wax_synthase_dom"/>
</dbReference>
<proteinExistence type="predicted"/>
<evidence type="ECO:0000256" key="5">
    <source>
        <dbReference type="SAM" id="Phobius"/>
    </source>
</evidence>
<dbReference type="EMBL" id="KZ821615">
    <property type="protein sequence ID" value="PYH73184.1"/>
    <property type="molecule type" value="Genomic_DNA"/>
</dbReference>
<evidence type="ECO:0000256" key="4">
    <source>
        <dbReference type="ARBA" id="ARBA00023136"/>
    </source>
</evidence>
<keyword evidence="4 5" id="KW-0472">Membrane</keyword>
<dbReference type="GO" id="GO:0016020">
    <property type="term" value="C:membrane"/>
    <property type="evidence" value="ECO:0007669"/>
    <property type="project" value="UniProtKB-SubCell"/>
</dbReference>
<organism evidence="7 8">
    <name type="scientific">Aspergillus vadensis (strain CBS 113365 / IMI 142717 / IBT 24658)</name>
    <dbReference type="NCBI Taxonomy" id="1448311"/>
    <lineage>
        <taxon>Eukaryota</taxon>
        <taxon>Fungi</taxon>
        <taxon>Dikarya</taxon>
        <taxon>Ascomycota</taxon>
        <taxon>Pezizomycotina</taxon>
        <taxon>Eurotiomycetes</taxon>
        <taxon>Eurotiomycetidae</taxon>
        <taxon>Eurotiales</taxon>
        <taxon>Aspergillaceae</taxon>
        <taxon>Aspergillus</taxon>
        <taxon>Aspergillus subgen. Circumdati</taxon>
    </lineage>
</organism>
<accession>A0A319BLI0</accession>
<dbReference type="OrthoDB" id="1077582at2759"/>